<evidence type="ECO:0000256" key="1">
    <source>
        <dbReference type="SAM" id="Phobius"/>
    </source>
</evidence>
<sequence>MQDSRGSLQEFAHSPPDPYQTYDLTDRLLLAPGVGAVLVDGDNLSARSTGNFSIPCRDGTKGQRVSPDKSGLPISHWRIFEAMSYNMSAMLLPTCTCGGMSWTRCFISSPVDRTQLVLESCHLCCRVSPLVIVSGVNLSFPYARPSDPRSVVATSFSGQWIGRPGLFPIPVLFSTFLLSAAALLLE</sequence>
<keyword evidence="1" id="KW-1133">Transmembrane helix</keyword>
<evidence type="ECO:0000313" key="3">
    <source>
        <dbReference type="Proteomes" id="UP001151760"/>
    </source>
</evidence>
<name>A0ABQ4Z8T2_9ASTR</name>
<organism evidence="2 3">
    <name type="scientific">Tanacetum coccineum</name>
    <dbReference type="NCBI Taxonomy" id="301880"/>
    <lineage>
        <taxon>Eukaryota</taxon>
        <taxon>Viridiplantae</taxon>
        <taxon>Streptophyta</taxon>
        <taxon>Embryophyta</taxon>
        <taxon>Tracheophyta</taxon>
        <taxon>Spermatophyta</taxon>
        <taxon>Magnoliopsida</taxon>
        <taxon>eudicotyledons</taxon>
        <taxon>Gunneridae</taxon>
        <taxon>Pentapetalae</taxon>
        <taxon>asterids</taxon>
        <taxon>campanulids</taxon>
        <taxon>Asterales</taxon>
        <taxon>Asteraceae</taxon>
        <taxon>Asteroideae</taxon>
        <taxon>Anthemideae</taxon>
        <taxon>Anthemidinae</taxon>
        <taxon>Tanacetum</taxon>
    </lineage>
</organism>
<gene>
    <name evidence="2" type="ORF">Tco_0752021</name>
</gene>
<reference evidence="2" key="1">
    <citation type="journal article" date="2022" name="Int. J. Mol. Sci.">
        <title>Draft Genome of Tanacetum Coccineum: Genomic Comparison of Closely Related Tanacetum-Family Plants.</title>
        <authorList>
            <person name="Yamashiro T."/>
            <person name="Shiraishi A."/>
            <person name="Nakayama K."/>
            <person name="Satake H."/>
        </authorList>
    </citation>
    <scope>NUCLEOTIDE SEQUENCE</scope>
</reference>
<keyword evidence="1" id="KW-0472">Membrane</keyword>
<evidence type="ECO:0000313" key="2">
    <source>
        <dbReference type="EMBL" id="GJS85480.1"/>
    </source>
</evidence>
<accession>A0ABQ4Z8T2</accession>
<dbReference type="Proteomes" id="UP001151760">
    <property type="component" value="Unassembled WGS sequence"/>
</dbReference>
<feature type="transmembrane region" description="Helical" evidence="1">
    <location>
        <begin position="165"/>
        <end position="185"/>
    </location>
</feature>
<reference evidence="2" key="2">
    <citation type="submission" date="2022-01" db="EMBL/GenBank/DDBJ databases">
        <authorList>
            <person name="Yamashiro T."/>
            <person name="Shiraishi A."/>
            <person name="Satake H."/>
            <person name="Nakayama K."/>
        </authorList>
    </citation>
    <scope>NUCLEOTIDE SEQUENCE</scope>
</reference>
<proteinExistence type="predicted"/>
<protein>
    <submittedName>
        <fullName evidence="2">Uncharacterized protein</fullName>
    </submittedName>
</protein>
<keyword evidence="1" id="KW-0812">Transmembrane</keyword>
<keyword evidence="3" id="KW-1185">Reference proteome</keyword>
<comment type="caution">
    <text evidence="2">The sequence shown here is derived from an EMBL/GenBank/DDBJ whole genome shotgun (WGS) entry which is preliminary data.</text>
</comment>
<dbReference type="EMBL" id="BQNB010011052">
    <property type="protein sequence ID" value="GJS85480.1"/>
    <property type="molecule type" value="Genomic_DNA"/>
</dbReference>